<evidence type="ECO:0000256" key="8">
    <source>
        <dbReference type="RuleBase" id="RU367142"/>
    </source>
</evidence>
<dbReference type="STRING" id="41875.K8EGD1"/>
<keyword evidence="11" id="KW-1185">Reference proteome</keyword>
<evidence type="ECO:0000256" key="2">
    <source>
        <dbReference type="ARBA" id="ARBA00010867"/>
    </source>
</evidence>
<keyword evidence="4" id="KW-0809">Transit peptide</keyword>
<dbReference type="EMBL" id="FO082273">
    <property type="protein sequence ID" value="CCO17081.1"/>
    <property type="molecule type" value="Genomic_DNA"/>
</dbReference>
<dbReference type="GO" id="GO:0030150">
    <property type="term" value="P:protein import into mitochondrial matrix"/>
    <property type="evidence" value="ECO:0007669"/>
    <property type="project" value="UniProtKB-UniRule"/>
</dbReference>
<evidence type="ECO:0000256" key="6">
    <source>
        <dbReference type="ARBA" id="ARBA00023128"/>
    </source>
</evidence>
<keyword evidence="7 8" id="KW-0472">Membrane</keyword>
<keyword evidence="5 8" id="KW-1133">Transmembrane helix</keyword>
<dbReference type="PANTHER" id="PTHR13032:SF6">
    <property type="entry name" value="MITOCHONDRIAL IMPORT INNER MEMBRANE TRANSLOCASE SUBUNIT TIM21"/>
    <property type="match status" value="1"/>
</dbReference>
<evidence type="ECO:0000256" key="5">
    <source>
        <dbReference type="ARBA" id="ARBA00022989"/>
    </source>
</evidence>
<comment type="subcellular location">
    <subcellularLocation>
        <location evidence="8">Mitochondrion inner membrane</location>
        <topology evidence="8">Single-pass membrane protein</topology>
    </subcellularLocation>
    <subcellularLocation>
        <location evidence="1">Mitochondrion membrane</location>
        <topology evidence="1">Single-pass membrane protein</topology>
    </subcellularLocation>
</comment>
<organism evidence="10 11">
    <name type="scientific">Bathycoccus prasinos</name>
    <dbReference type="NCBI Taxonomy" id="41875"/>
    <lineage>
        <taxon>Eukaryota</taxon>
        <taxon>Viridiplantae</taxon>
        <taxon>Chlorophyta</taxon>
        <taxon>Mamiellophyceae</taxon>
        <taxon>Mamiellales</taxon>
        <taxon>Bathycoccaceae</taxon>
        <taxon>Bathycoccus</taxon>
    </lineage>
</organism>
<feature type="transmembrane region" description="Helical" evidence="8">
    <location>
        <begin position="195"/>
        <end position="215"/>
    </location>
</feature>
<dbReference type="PANTHER" id="PTHR13032">
    <property type="entry name" value="MITOCHONDRIAL IMPORT INNER MEMBRANE TRANSLOCASE SUBUNIT TIM21"/>
    <property type="match status" value="1"/>
</dbReference>
<gene>
    <name evidence="10" type="ORF">Bathy06g02520</name>
</gene>
<dbReference type="Gene3D" id="3.10.450.320">
    <property type="entry name" value="Mitochondrial import inner membrane translocase subunit Tim21"/>
    <property type="match status" value="1"/>
</dbReference>
<dbReference type="RefSeq" id="XP_007512481.1">
    <property type="nucleotide sequence ID" value="XM_007512419.1"/>
</dbReference>
<dbReference type="InterPro" id="IPR038552">
    <property type="entry name" value="Tim21_IMS_sf"/>
</dbReference>
<dbReference type="Pfam" id="PF08294">
    <property type="entry name" value="TIM21"/>
    <property type="match status" value="1"/>
</dbReference>
<feature type="compositionally biased region" description="Low complexity" evidence="9">
    <location>
        <begin position="82"/>
        <end position="94"/>
    </location>
</feature>
<evidence type="ECO:0000256" key="9">
    <source>
        <dbReference type="SAM" id="MobiDB-lite"/>
    </source>
</evidence>
<dbReference type="GO" id="GO:0005744">
    <property type="term" value="C:TIM23 mitochondrial import inner membrane translocase complex"/>
    <property type="evidence" value="ECO:0007669"/>
    <property type="project" value="UniProtKB-UniRule"/>
</dbReference>
<comment type="function">
    <text evidence="8">Essential component of the TIM23 complex, a complex that mediates the translocation of transit peptide-containing proteins across the mitochondrial inner membrane.</text>
</comment>
<dbReference type="InterPro" id="IPR013261">
    <property type="entry name" value="Tim21"/>
</dbReference>
<dbReference type="KEGG" id="bpg:Bathy06g02520"/>
<dbReference type="GeneID" id="19015232"/>
<comment type="subunit">
    <text evidence="8">Component of the TIM23 complex.</text>
</comment>
<sequence>MENFARHFFSRTTANTHTNMLRTRSTKHASSTLAAAASKRVILSVSSSRTFVGSFEEEDFDDERRRGKMMRSRHQQLNPIGSYSSSSSSSSSSSVKKSSFCRARFSTRSNTNDDIDNNNVIIINNNLRLRRQFFNSFRGYASSSNSTSKSSSNNSSSEKKNDSSSGALTIEEDEEFDEITDKWIPEKPVTKAETAGYSVVIVLGLGLAASALFFASKELFMSPKEYVAFNAALKQIELDPRVTSALGESITGYGSESRNRSQRQRIPHTIVRDPASGREVVRVQFHARGARGNATVHAEYDPSNAEEPFGYLIVDVERPRSMRLVVKEPRQRRSIMGPGTSLVG</sequence>
<evidence type="ECO:0000256" key="1">
    <source>
        <dbReference type="ARBA" id="ARBA00004304"/>
    </source>
</evidence>
<dbReference type="AlphaFoldDB" id="K8EGD1"/>
<protein>
    <recommendedName>
        <fullName evidence="8">Mitochondrial import inner membrane translocase subunit Tim21</fullName>
    </recommendedName>
</protein>
<evidence type="ECO:0000256" key="4">
    <source>
        <dbReference type="ARBA" id="ARBA00022946"/>
    </source>
</evidence>
<reference evidence="10 11" key="1">
    <citation type="submission" date="2011-10" db="EMBL/GenBank/DDBJ databases">
        <authorList>
            <person name="Genoscope - CEA"/>
        </authorList>
    </citation>
    <scope>NUCLEOTIDE SEQUENCE [LARGE SCALE GENOMIC DNA]</scope>
    <source>
        <strain evidence="10 11">RCC 1105</strain>
    </source>
</reference>
<feature type="compositionally biased region" description="Low complexity" evidence="9">
    <location>
        <begin position="142"/>
        <end position="156"/>
    </location>
</feature>
<keyword evidence="6 8" id="KW-0496">Mitochondrion</keyword>
<keyword evidence="8" id="KW-0653">Protein transport</keyword>
<accession>K8EGD1</accession>
<keyword evidence="8" id="KW-0813">Transport</keyword>
<keyword evidence="3 8" id="KW-0812">Transmembrane</keyword>
<dbReference type="eggNOG" id="KOG4836">
    <property type="taxonomic scope" value="Eukaryota"/>
</dbReference>
<keyword evidence="8" id="KW-0811">Translocation</keyword>
<comment type="similarity">
    <text evidence="2 8">Belongs to the TIM21 family.</text>
</comment>
<evidence type="ECO:0000313" key="11">
    <source>
        <dbReference type="Proteomes" id="UP000198341"/>
    </source>
</evidence>
<proteinExistence type="inferred from homology"/>
<feature type="region of interest" description="Disordered" evidence="9">
    <location>
        <begin position="140"/>
        <end position="171"/>
    </location>
</feature>
<evidence type="ECO:0000313" key="10">
    <source>
        <dbReference type="EMBL" id="CCO17081.1"/>
    </source>
</evidence>
<evidence type="ECO:0000256" key="3">
    <source>
        <dbReference type="ARBA" id="ARBA00022692"/>
    </source>
</evidence>
<dbReference type="OrthoDB" id="436405at2759"/>
<evidence type="ECO:0000256" key="7">
    <source>
        <dbReference type="ARBA" id="ARBA00023136"/>
    </source>
</evidence>
<keyword evidence="8" id="KW-0999">Mitochondrion inner membrane</keyword>
<dbReference type="Proteomes" id="UP000198341">
    <property type="component" value="Chromosome 6"/>
</dbReference>
<feature type="region of interest" description="Disordered" evidence="9">
    <location>
        <begin position="57"/>
        <end position="94"/>
    </location>
</feature>
<name>K8EGD1_9CHLO</name>